<dbReference type="Proteomes" id="UP000648239">
    <property type="component" value="Unassembled WGS sequence"/>
</dbReference>
<dbReference type="AlphaFoldDB" id="A0A8J7CMK0"/>
<organism evidence="1 2">
    <name type="scientific">Candidatus Polarisedimenticola svalbardensis</name>
    <dbReference type="NCBI Taxonomy" id="2886004"/>
    <lineage>
        <taxon>Bacteria</taxon>
        <taxon>Pseudomonadati</taxon>
        <taxon>Acidobacteriota</taxon>
        <taxon>Candidatus Polarisedimenticolia</taxon>
        <taxon>Candidatus Polarisedimenticolales</taxon>
        <taxon>Candidatus Polarisedimenticolaceae</taxon>
        <taxon>Candidatus Polarisedimenticola</taxon>
    </lineage>
</organism>
<sequence length="123" mass="13266">MRLPRKPVFMALLVVSLLAAALFSPVAGKNKKMKEKDAGTSLVMEWLVYGPHPAPLPAFHDGKPGSFGIKEMIAADRFPAGALWPEAGQDGWEHRTVGDEDAVVLGKPDGWTGPAEAWLATYI</sequence>
<accession>A0A8J7CMK0</accession>
<name>A0A8J7CMK0_9BACT</name>
<evidence type="ECO:0000313" key="1">
    <source>
        <dbReference type="EMBL" id="MBD3869493.1"/>
    </source>
</evidence>
<evidence type="ECO:0000313" key="2">
    <source>
        <dbReference type="Proteomes" id="UP000648239"/>
    </source>
</evidence>
<reference evidence="1 2" key="1">
    <citation type="submission" date="2020-08" db="EMBL/GenBank/DDBJ databases">
        <title>Acidobacteriota in marine sediments use diverse sulfur dissimilation pathways.</title>
        <authorList>
            <person name="Wasmund K."/>
        </authorList>
    </citation>
    <scope>NUCLEOTIDE SEQUENCE [LARGE SCALE GENOMIC DNA]</scope>
    <source>
        <strain evidence="1">MAG AM4</strain>
    </source>
</reference>
<feature type="non-terminal residue" evidence="1">
    <location>
        <position position="123"/>
    </location>
</feature>
<protein>
    <submittedName>
        <fullName evidence="1">Uncharacterized protein</fullName>
    </submittedName>
</protein>
<proteinExistence type="predicted"/>
<gene>
    <name evidence="1" type="ORF">IFK94_15330</name>
</gene>
<dbReference type="EMBL" id="JACXWD010000099">
    <property type="protein sequence ID" value="MBD3869493.1"/>
    <property type="molecule type" value="Genomic_DNA"/>
</dbReference>
<comment type="caution">
    <text evidence="1">The sequence shown here is derived from an EMBL/GenBank/DDBJ whole genome shotgun (WGS) entry which is preliminary data.</text>
</comment>